<keyword evidence="2" id="KW-1185">Reference proteome</keyword>
<reference evidence="1 2" key="1">
    <citation type="submission" date="2020-08" db="EMBL/GenBank/DDBJ databases">
        <title>Genomic Encyclopedia of Type Strains, Phase IV (KMG-IV): sequencing the most valuable type-strain genomes for metagenomic binning, comparative biology and taxonomic classification.</title>
        <authorList>
            <person name="Goeker M."/>
        </authorList>
    </citation>
    <scope>NUCLEOTIDE SEQUENCE [LARGE SCALE GENOMIC DNA]</scope>
    <source>
        <strain evidence="1 2">DSM 7050</strain>
    </source>
</reference>
<dbReference type="InterPro" id="IPR035959">
    <property type="entry name" value="RutC-like_sf"/>
</dbReference>
<dbReference type="EMBL" id="JACHOT010000001">
    <property type="protein sequence ID" value="MBB4648917.1"/>
    <property type="molecule type" value="Genomic_DNA"/>
</dbReference>
<dbReference type="RefSeq" id="WP_183260617.1">
    <property type="nucleotide sequence ID" value="NZ_BAAAVZ010000008.1"/>
</dbReference>
<dbReference type="Gene3D" id="3.30.1330.40">
    <property type="entry name" value="RutC-like"/>
    <property type="match status" value="1"/>
</dbReference>
<dbReference type="Proteomes" id="UP000539538">
    <property type="component" value="Unassembled WGS sequence"/>
</dbReference>
<accession>A0ABR6KWL0</accession>
<dbReference type="CDD" id="cd00448">
    <property type="entry name" value="YjgF_YER057c_UK114_family"/>
    <property type="match status" value="1"/>
</dbReference>
<dbReference type="PANTHER" id="PTHR11803:SF44">
    <property type="entry name" value="RUTC FAMILY PROTEIN YJGH"/>
    <property type="match status" value="1"/>
</dbReference>
<dbReference type="InterPro" id="IPR006175">
    <property type="entry name" value="YjgF/YER057c/UK114"/>
</dbReference>
<evidence type="ECO:0000313" key="1">
    <source>
        <dbReference type="EMBL" id="MBB4648917.1"/>
    </source>
</evidence>
<dbReference type="SUPFAM" id="SSF55298">
    <property type="entry name" value="YjgF-like"/>
    <property type="match status" value="1"/>
</dbReference>
<comment type="caution">
    <text evidence="1">The sequence shown here is derived from an EMBL/GenBank/DDBJ whole genome shotgun (WGS) entry which is preliminary data.</text>
</comment>
<protein>
    <submittedName>
        <fullName evidence="1">Enamine deaminase RidA (YjgF/YER057c/UK114 family)</fullName>
    </submittedName>
</protein>
<dbReference type="Pfam" id="PF01042">
    <property type="entry name" value="Ribonuc_L-PSP"/>
    <property type="match status" value="1"/>
</dbReference>
<name>A0ABR6KWL0_9HYPH</name>
<evidence type="ECO:0000313" key="2">
    <source>
        <dbReference type="Proteomes" id="UP000539538"/>
    </source>
</evidence>
<gene>
    <name evidence="1" type="ORF">GGQ99_000639</name>
</gene>
<proteinExistence type="predicted"/>
<sequence length="127" mass="13996">MHKREINSTDAPAVVTGYAQAIEVTNHSRTLFISGQIPVAKDGTVPTDFESQCRLAWSNVEAQLHAAGMNLDNLVKVTIFLSDRAYSLDNRRIRNEVIGERKIALTVIITGIFDESWLLEIEAVGAA</sequence>
<dbReference type="PANTHER" id="PTHR11803">
    <property type="entry name" value="2-IMINOBUTANOATE/2-IMINOPROPANOATE DEAMINASE RIDA"/>
    <property type="match status" value="1"/>
</dbReference>
<organism evidence="1 2">
    <name type="scientific">Aminobacter niigataensis</name>
    <dbReference type="NCBI Taxonomy" id="83265"/>
    <lineage>
        <taxon>Bacteria</taxon>
        <taxon>Pseudomonadati</taxon>
        <taxon>Pseudomonadota</taxon>
        <taxon>Alphaproteobacteria</taxon>
        <taxon>Hyphomicrobiales</taxon>
        <taxon>Phyllobacteriaceae</taxon>
        <taxon>Aminobacter</taxon>
    </lineage>
</organism>